<feature type="domain" description="YCII-related" evidence="2">
    <location>
        <begin position="13"/>
        <end position="112"/>
    </location>
</feature>
<dbReference type="Pfam" id="PF03795">
    <property type="entry name" value="YCII"/>
    <property type="match status" value="1"/>
</dbReference>
<dbReference type="Proteomes" id="UP000068016">
    <property type="component" value="Unassembled WGS sequence"/>
</dbReference>
<evidence type="ECO:0000259" key="2">
    <source>
        <dbReference type="Pfam" id="PF03795"/>
    </source>
</evidence>
<dbReference type="EMBL" id="VZOL01000098">
    <property type="protein sequence ID" value="KAB0682123.1"/>
    <property type="molecule type" value="Genomic_DNA"/>
</dbReference>
<evidence type="ECO:0000313" key="5">
    <source>
        <dbReference type="Proteomes" id="UP000068016"/>
    </source>
</evidence>
<organism evidence="4 5">
    <name type="scientific">Burkholderia territorii</name>
    <dbReference type="NCBI Taxonomy" id="1503055"/>
    <lineage>
        <taxon>Bacteria</taxon>
        <taxon>Pseudomonadati</taxon>
        <taxon>Pseudomonadota</taxon>
        <taxon>Betaproteobacteria</taxon>
        <taxon>Burkholderiales</taxon>
        <taxon>Burkholderiaceae</taxon>
        <taxon>Burkholderia</taxon>
        <taxon>Burkholderia cepacia complex</taxon>
    </lineage>
</organism>
<comment type="caution">
    <text evidence="4">The sequence shown here is derived from an EMBL/GenBank/DDBJ whole genome shotgun (WGS) entry which is preliminary data.</text>
</comment>
<sequence>MSYMLLIVEPTGQRAERTLEDGQALYARMVDFAQTLKARGVLRGVESLERSERATRVQVREGETRLVDGPFAEAKEMVGGFFIVDVDTRDEAIEIARQCPAAQWCTVEVRAVGPCFL</sequence>
<reference evidence="4 5" key="1">
    <citation type="submission" date="2015-11" db="EMBL/GenBank/DDBJ databases">
        <title>Expanding the genomic diversity of Burkholderia species for the development of highly accurate diagnostics.</title>
        <authorList>
            <person name="Sahl J."/>
            <person name="Keim P."/>
            <person name="Wagner D."/>
        </authorList>
    </citation>
    <scope>NUCLEOTIDE SEQUENCE [LARGE SCALE GENOMIC DNA]</scope>
    <source>
        <strain evidence="4 5">MSMB793WGS</strain>
    </source>
</reference>
<gene>
    <name evidence="3" type="ORF">F7R13_10955</name>
    <name evidence="4" type="ORF">WT83_22115</name>
</gene>
<dbReference type="PANTHER" id="PTHR35174:SF3">
    <property type="entry name" value="BLL7171 PROTEIN"/>
    <property type="match status" value="1"/>
</dbReference>
<proteinExistence type="inferred from homology"/>
<dbReference type="EMBL" id="LPLZ01000064">
    <property type="protein sequence ID" value="KWN09603.1"/>
    <property type="molecule type" value="Genomic_DNA"/>
</dbReference>
<dbReference type="AlphaFoldDB" id="A0A105EYL1"/>
<evidence type="ECO:0000313" key="6">
    <source>
        <dbReference type="Proteomes" id="UP000473571"/>
    </source>
</evidence>
<dbReference type="GeneID" id="46197074"/>
<dbReference type="InterPro" id="IPR005545">
    <property type="entry name" value="YCII"/>
</dbReference>
<dbReference type="PANTHER" id="PTHR35174">
    <property type="entry name" value="BLL7171 PROTEIN-RELATED"/>
    <property type="match status" value="1"/>
</dbReference>
<accession>A0A105EYL1</accession>
<evidence type="ECO:0000313" key="4">
    <source>
        <dbReference type="EMBL" id="KWN09603.1"/>
    </source>
</evidence>
<dbReference type="Gene3D" id="3.30.70.1060">
    <property type="entry name" value="Dimeric alpha+beta barrel"/>
    <property type="match status" value="1"/>
</dbReference>
<dbReference type="SUPFAM" id="SSF54909">
    <property type="entry name" value="Dimeric alpha+beta barrel"/>
    <property type="match status" value="1"/>
</dbReference>
<evidence type="ECO:0000256" key="1">
    <source>
        <dbReference type="ARBA" id="ARBA00007689"/>
    </source>
</evidence>
<dbReference type="Proteomes" id="UP000473571">
    <property type="component" value="Unassembled WGS sequence"/>
</dbReference>
<reference evidence="3 6" key="2">
    <citation type="submission" date="2019-09" db="EMBL/GenBank/DDBJ databases">
        <title>Draft genome sequences of 48 bacterial type strains from the CCUG.</title>
        <authorList>
            <person name="Tunovic T."/>
            <person name="Pineiro-Iglesias B."/>
            <person name="Unosson C."/>
            <person name="Inganas E."/>
            <person name="Ohlen M."/>
            <person name="Cardew S."/>
            <person name="Jensie-Markopoulos S."/>
            <person name="Salva-Serra F."/>
            <person name="Jaen-Luchoro D."/>
            <person name="Karlsson R."/>
            <person name="Svensson-Stadler L."/>
            <person name="Chun J."/>
            <person name="Moore E."/>
        </authorList>
    </citation>
    <scope>NUCLEOTIDE SEQUENCE [LARGE SCALE GENOMIC DNA]</scope>
    <source>
        <strain evidence="3 6">CCUG 65687</strain>
    </source>
</reference>
<dbReference type="RefSeq" id="WP_059448742.1">
    <property type="nucleotide sequence ID" value="NZ_CABVPO010000012.1"/>
</dbReference>
<evidence type="ECO:0000313" key="3">
    <source>
        <dbReference type="EMBL" id="KAB0682123.1"/>
    </source>
</evidence>
<protein>
    <submittedName>
        <fullName evidence="4">Dehydrogenase</fullName>
    </submittedName>
</protein>
<dbReference type="InterPro" id="IPR011008">
    <property type="entry name" value="Dimeric_a/b-barrel"/>
</dbReference>
<name>A0A105EYL1_9BURK</name>
<comment type="similarity">
    <text evidence="1">Belongs to the YciI family.</text>
</comment>
<dbReference type="KEGG" id="btei:WS51_02530"/>